<proteinExistence type="predicted"/>
<gene>
    <name evidence="1" type="ORF">FZ942_23450</name>
</gene>
<sequence length="71" mass="8060">MGQKNRVAEVPDRLRPGFHAGHECHLAENGMHCKRREAEALLFRRNLFLTRIAAAILSRTLSRVLRIGQGL</sequence>
<evidence type="ECO:0000313" key="2">
    <source>
        <dbReference type="Proteomes" id="UP000324927"/>
    </source>
</evidence>
<name>A0A5A9GIZ1_AZOLI</name>
<comment type="caution">
    <text evidence="1">The sequence shown here is derived from an EMBL/GenBank/DDBJ whole genome shotgun (WGS) entry which is preliminary data.</text>
</comment>
<keyword evidence="2" id="KW-1185">Reference proteome</keyword>
<dbReference type="RefSeq" id="WP_149233498.1">
    <property type="nucleotide sequence ID" value="NZ_JALJXJ010000016.1"/>
</dbReference>
<accession>A0A5A9GIZ1</accession>
<dbReference type="AlphaFoldDB" id="A0A5A9GIZ1"/>
<dbReference type="EMBL" id="VTTN01000010">
    <property type="protein sequence ID" value="KAA0593835.1"/>
    <property type="molecule type" value="Genomic_DNA"/>
</dbReference>
<protein>
    <submittedName>
        <fullName evidence="1">Uncharacterized protein</fullName>
    </submittedName>
</protein>
<reference evidence="1 2" key="1">
    <citation type="submission" date="2019-08" db="EMBL/GenBank/DDBJ databases">
        <authorList>
            <person name="Grouzdev D."/>
            <person name="Tikhonova E."/>
            <person name="Kravchenko I."/>
        </authorList>
    </citation>
    <scope>NUCLEOTIDE SEQUENCE [LARGE SCALE GENOMIC DNA]</scope>
    <source>
        <strain evidence="1 2">59b</strain>
    </source>
</reference>
<organism evidence="1 2">
    <name type="scientific">Azospirillum lipoferum</name>
    <dbReference type="NCBI Taxonomy" id="193"/>
    <lineage>
        <taxon>Bacteria</taxon>
        <taxon>Pseudomonadati</taxon>
        <taxon>Pseudomonadota</taxon>
        <taxon>Alphaproteobacteria</taxon>
        <taxon>Rhodospirillales</taxon>
        <taxon>Azospirillaceae</taxon>
        <taxon>Azospirillum</taxon>
    </lineage>
</organism>
<dbReference type="Proteomes" id="UP000324927">
    <property type="component" value="Unassembled WGS sequence"/>
</dbReference>
<evidence type="ECO:0000313" key="1">
    <source>
        <dbReference type="EMBL" id="KAA0593835.1"/>
    </source>
</evidence>